<evidence type="ECO:0000256" key="3">
    <source>
        <dbReference type="ARBA" id="ARBA00004892"/>
    </source>
</evidence>
<comment type="pathway">
    <text evidence="3 9">Carbohydrate metabolism; pentose and glucuronate interconversion.</text>
</comment>
<dbReference type="GO" id="GO:0042840">
    <property type="term" value="P:D-glucuronate catabolic process"/>
    <property type="evidence" value="ECO:0007669"/>
    <property type="project" value="TreeGrafter"/>
</dbReference>
<dbReference type="InterPro" id="IPR004628">
    <property type="entry name" value="Man_deHydtase"/>
</dbReference>
<dbReference type="GO" id="GO:0030145">
    <property type="term" value="F:manganese ion binding"/>
    <property type="evidence" value="ECO:0007669"/>
    <property type="project" value="TreeGrafter"/>
</dbReference>
<evidence type="ECO:0000256" key="2">
    <source>
        <dbReference type="ARBA" id="ARBA00002713"/>
    </source>
</evidence>
<dbReference type="EMBL" id="BMWP01000015">
    <property type="protein sequence ID" value="GGW37653.1"/>
    <property type="molecule type" value="Genomic_DNA"/>
</dbReference>
<evidence type="ECO:0000256" key="7">
    <source>
        <dbReference type="ARBA" id="ARBA00023211"/>
    </source>
</evidence>
<accession>A0A918IZ73</accession>
<keyword evidence="7 9" id="KW-0464">Manganese</keyword>
<dbReference type="EC" id="4.2.1.8" evidence="5 9"/>
<dbReference type="AlphaFoldDB" id="A0A918IZ73"/>
<dbReference type="PANTHER" id="PTHR30387">
    <property type="entry name" value="MANNONATE DEHYDRATASE"/>
    <property type="match status" value="1"/>
</dbReference>
<comment type="similarity">
    <text evidence="4 9">Belongs to the mannonate dehydratase family.</text>
</comment>
<gene>
    <name evidence="9 10" type="primary">uxuA</name>
    <name evidence="10" type="ORF">GCM10007383_23040</name>
</gene>
<reference evidence="10" key="1">
    <citation type="journal article" date="2014" name="Int. J. Syst. Evol. Microbiol.">
        <title>Complete genome sequence of Corynebacterium casei LMG S-19264T (=DSM 44701T), isolated from a smear-ripened cheese.</title>
        <authorList>
            <consortium name="US DOE Joint Genome Institute (JGI-PGF)"/>
            <person name="Walter F."/>
            <person name="Albersmeier A."/>
            <person name="Kalinowski J."/>
            <person name="Ruckert C."/>
        </authorList>
    </citation>
    <scope>NUCLEOTIDE SEQUENCE</scope>
    <source>
        <strain evidence="10">KCTC 12113</strain>
    </source>
</reference>
<protein>
    <recommendedName>
        <fullName evidence="5 9">Mannonate dehydratase</fullName>
        <ecNumber evidence="5 9">4.2.1.8</ecNumber>
    </recommendedName>
    <alternativeName>
        <fullName evidence="9">D-mannonate hydro-lyase</fullName>
    </alternativeName>
</protein>
<evidence type="ECO:0000256" key="4">
    <source>
        <dbReference type="ARBA" id="ARBA00007389"/>
    </source>
</evidence>
<dbReference type="Gene3D" id="3.20.20.150">
    <property type="entry name" value="Divalent-metal-dependent TIM barrel enzymes"/>
    <property type="match status" value="1"/>
</dbReference>
<dbReference type="NCBIfam" id="TIGR00695">
    <property type="entry name" value="uxuA"/>
    <property type="match status" value="1"/>
</dbReference>
<evidence type="ECO:0000256" key="6">
    <source>
        <dbReference type="ARBA" id="ARBA00023004"/>
    </source>
</evidence>
<dbReference type="NCBIfam" id="NF003027">
    <property type="entry name" value="PRK03906.1"/>
    <property type="match status" value="1"/>
</dbReference>
<dbReference type="Proteomes" id="UP000634668">
    <property type="component" value="Unassembled WGS sequence"/>
</dbReference>
<evidence type="ECO:0000313" key="10">
    <source>
        <dbReference type="EMBL" id="GGW37653.1"/>
    </source>
</evidence>
<evidence type="ECO:0000256" key="5">
    <source>
        <dbReference type="ARBA" id="ARBA00012927"/>
    </source>
</evidence>
<evidence type="ECO:0000256" key="1">
    <source>
        <dbReference type="ARBA" id="ARBA00001794"/>
    </source>
</evidence>
<evidence type="ECO:0000256" key="9">
    <source>
        <dbReference type="HAMAP-Rule" id="MF_00106"/>
    </source>
</evidence>
<comment type="function">
    <text evidence="2 9">Catalyzes the dehydration of D-mannonate.</text>
</comment>
<reference evidence="10" key="2">
    <citation type="submission" date="2020-09" db="EMBL/GenBank/DDBJ databases">
        <authorList>
            <person name="Sun Q."/>
            <person name="Kim S."/>
        </authorList>
    </citation>
    <scope>NUCLEOTIDE SEQUENCE</scope>
    <source>
        <strain evidence="10">KCTC 12113</strain>
    </source>
</reference>
<organism evidence="10 11">
    <name type="scientific">Arenibacter certesii</name>
    <dbReference type="NCBI Taxonomy" id="228955"/>
    <lineage>
        <taxon>Bacteria</taxon>
        <taxon>Pseudomonadati</taxon>
        <taxon>Bacteroidota</taxon>
        <taxon>Flavobacteriia</taxon>
        <taxon>Flavobacteriales</taxon>
        <taxon>Flavobacteriaceae</taxon>
        <taxon>Arenibacter</taxon>
    </lineage>
</organism>
<comment type="caution">
    <text evidence="10">The sequence shown here is derived from an EMBL/GenBank/DDBJ whole genome shotgun (WGS) entry which is preliminary data.</text>
</comment>
<dbReference type="PIRSF" id="PIRSF016049">
    <property type="entry name" value="Man_dehyd"/>
    <property type="match status" value="1"/>
</dbReference>
<dbReference type="PANTHER" id="PTHR30387:SF2">
    <property type="entry name" value="MANNONATE DEHYDRATASE"/>
    <property type="match status" value="1"/>
</dbReference>
<keyword evidence="11" id="KW-1185">Reference proteome</keyword>
<name>A0A918IZ73_9FLAO</name>
<dbReference type="HAMAP" id="MF_00106">
    <property type="entry name" value="UxuA"/>
    <property type="match status" value="1"/>
</dbReference>
<dbReference type="Pfam" id="PF03786">
    <property type="entry name" value="UxuA"/>
    <property type="match status" value="1"/>
</dbReference>
<proteinExistence type="inferred from homology"/>
<comment type="cofactor">
    <cofactor evidence="9">
        <name>Fe(2+)</name>
        <dbReference type="ChEBI" id="CHEBI:29033"/>
    </cofactor>
    <cofactor evidence="9">
        <name>Mn(2+)</name>
        <dbReference type="ChEBI" id="CHEBI:29035"/>
    </cofactor>
</comment>
<keyword evidence="8 9" id="KW-0456">Lyase</keyword>
<dbReference type="GO" id="GO:0008198">
    <property type="term" value="F:ferrous iron binding"/>
    <property type="evidence" value="ECO:0007669"/>
    <property type="project" value="TreeGrafter"/>
</dbReference>
<dbReference type="GO" id="GO:0008927">
    <property type="term" value="F:mannonate dehydratase activity"/>
    <property type="evidence" value="ECO:0007669"/>
    <property type="project" value="UniProtKB-UniRule"/>
</dbReference>
<sequence>MEYLKKTLRWFGPDFGVSLQDIRELGAEGVVTACHNIPVGEVWPIETIQAIKSEIASHGLKWAVVESVNIHKAIKFGLPERDKYIQNYIETLEHLAAQEIKIVCYNFMQLIDWTRTNLSYKLPNGAISLLYDPIAIAAFDLFILKRENAKEMYSEEVCNAAEVYFNGLETQELSLLKNSILAGMPGSKKAIPISLFKSTLEEVSGINKNELKDNLAYFLKAIIPEAEKLGIKMALHPDDPPFSVFGIPRIASTYEDLKFILNCVSSPSNGLTFCSGSLGATDSNDLLKIIEDFGPKIHFLHLRNVTREAGGQFYEAAHLDGSIPMGKIMRALIKEQQRRYLSGIGEVAIPVRPDHGHVLLDDKKRMDDFYPGYSLVGRGIGMAQLYGLEMGLREVLLTDGEV</sequence>
<evidence type="ECO:0000313" key="11">
    <source>
        <dbReference type="Proteomes" id="UP000634668"/>
    </source>
</evidence>
<comment type="catalytic activity">
    <reaction evidence="1 9">
        <text>D-mannonate = 2-dehydro-3-deoxy-D-gluconate + H2O</text>
        <dbReference type="Rhea" id="RHEA:20097"/>
        <dbReference type="ChEBI" id="CHEBI:15377"/>
        <dbReference type="ChEBI" id="CHEBI:17767"/>
        <dbReference type="ChEBI" id="CHEBI:57990"/>
        <dbReference type="EC" id="4.2.1.8"/>
    </reaction>
</comment>
<dbReference type="InterPro" id="IPR036237">
    <property type="entry name" value="Xyl_isomerase-like_sf"/>
</dbReference>
<keyword evidence="6 9" id="KW-0408">Iron</keyword>
<dbReference type="RefSeq" id="WP_051315590.1">
    <property type="nucleotide sequence ID" value="NZ_BMWP01000015.1"/>
</dbReference>
<dbReference type="SUPFAM" id="SSF51658">
    <property type="entry name" value="Xylose isomerase-like"/>
    <property type="match status" value="1"/>
</dbReference>
<evidence type="ECO:0000256" key="8">
    <source>
        <dbReference type="ARBA" id="ARBA00023239"/>
    </source>
</evidence>